<feature type="transmembrane region" description="Helical" evidence="1">
    <location>
        <begin position="32"/>
        <end position="53"/>
    </location>
</feature>
<protein>
    <recommendedName>
        <fullName evidence="4">Glycosyltransferase RgtA/B/C/D-like domain-containing protein</fullName>
    </recommendedName>
</protein>
<proteinExistence type="predicted"/>
<accession>A0A2V4B9P2</accession>
<feature type="transmembrane region" description="Helical" evidence="1">
    <location>
        <begin position="472"/>
        <end position="492"/>
    </location>
</feature>
<gene>
    <name evidence="2" type="ORF">BAY60_05800</name>
</gene>
<reference evidence="2 3" key="1">
    <citation type="submission" date="2016-07" db="EMBL/GenBank/DDBJ databases">
        <title>Draft genome sequence of Prauserella muralis DSM 45305, isolated from a mould-covered wall in an indoor environment.</title>
        <authorList>
            <person name="Ruckert C."/>
            <person name="Albersmeier A."/>
            <person name="Jiang C.-L."/>
            <person name="Jiang Y."/>
            <person name="Kalinowski J."/>
            <person name="Schneider O."/>
            <person name="Winkler A."/>
            <person name="Zotchev S.B."/>
        </authorList>
    </citation>
    <scope>NUCLEOTIDE SEQUENCE [LARGE SCALE GENOMIC DNA]</scope>
    <source>
        <strain evidence="2 3">DSM 45305</strain>
    </source>
</reference>
<feature type="transmembrane region" description="Helical" evidence="1">
    <location>
        <begin position="98"/>
        <end position="116"/>
    </location>
</feature>
<keyword evidence="1" id="KW-0812">Transmembrane</keyword>
<keyword evidence="3" id="KW-1185">Reference proteome</keyword>
<organism evidence="2 3">
    <name type="scientific">Prauserella muralis</name>
    <dbReference type="NCBI Taxonomy" id="588067"/>
    <lineage>
        <taxon>Bacteria</taxon>
        <taxon>Bacillati</taxon>
        <taxon>Actinomycetota</taxon>
        <taxon>Actinomycetes</taxon>
        <taxon>Pseudonocardiales</taxon>
        <taxon>Pseudonocardiaceae</taxon>
        <taxon>Prauserella</taxon>
    </lineage>
</organism>
<feature type="transmembrane region" description="Helical" evidence="1">
    <location>
        <begin position="187"/>
        <end position="208"/>
    </location>
</feature>
<evidence type="ECO:0000313" key="3">
    <source>
        <dbReference type="Proteomes" id="UP000249915"/>
    </source>
</evidence>
<feature type="transmembrane region" description="Helical" evidence="1">
    <location>
        <begin position="434"/>
        <end position="451"/>
    </location>
</feature>
<comment type="caution">
    <text evidence="2">The sequence shown here is derived from an EMBL/GenBank/DDBJ whole genome shotgun (WGS) entry which is preliminary data.</text>
</comment>
<sequence length="646" mass="68796">MLEFAVVVAAYATVLFAPGALVGALAGARGWLLAGVAPLLTYAVAGLAGPWLALAGLPFNLPWFLAAVALAACAALLLRRRVRRHGRGGSPWPRPAHGAVLVCLLFAAGVGAYTIVRGMGSFGAIAQGFDAVYHANGIRYVADTGDGSLTGTSSVNWYADGTELFYPNAYHLLGSLVYRLTGADIPVVLNAGTVLLPGLLALAMVVLVRHFAGRAMLAGTAALVSVAPVTVLYESLDHGPLLPFLLGLALSFVGVVTLHAFLARPAPDTGFVLAGAVLGLLTVHTSTLFTAVLFALPLLVARWVSGRDWRRVRRDVLVLLPVAAACLVLAWQQLFGALGLAAGSEYAYQGWPSKTEWNTAFGILLTFQHFERQPQLWLTAALLVGCVCARSLGRLRWVAGTAAVTGLFAVAVIASDSPLVMALSRPWWDDPYRLIAMAGVPMSLLAAHGIAETQRRVRDALARLPRLPASPAAWGTAVVVVVAFVFATNLLYSRADADVVRPGFGPRPGVPERQLPVSRGEAAAMLRLGELAQPGDWVMNARNDGTAWAYALSGVRVVSGHFDRGLQPPEAVFLVNHFNEYGTSERVRETVQRMNIRWVITGRGGYPRGAPRPQGLKHLDRMPFLELVYRNADASLYRLAPGSAVP</sequence>
<dbReference type="EMBL" id="MASW01000001">
    <property type="protein sequence ID" value="PXY31846.1"/>
    <property type="molecule type" value="Genomic_DNA"/>
</dbReference>
<dbReference type="AlphaFoldDB" id="A0A2V4B9P2"/>
<feature type="transmembrane region" description="Helical" evidence="1">
    <location>
        <begin position="59"/>
        <end position="78"/>
    </location>
</feature>
<feature type="transmembrane region" description="Helical" evidence="1">
    <location>
        <begin position="270"/>
        <end position="296"/>
    </location>
</feature>
<feature type="transmembrane region" description="Helical" evidence="1">
    <location>
        <begin position="242"/>
        <end position="263"/>
    </location>
</feature>
<feature type="transmembrane region" description="Helical" evidence="1">
    <location>
        <begin position="6"/>
        <end position="25"/>
    </location>
</feature>
<evidence type="ECO:0000313" key="2">
    <source>
        <dbReference type="EMBL" id="PXY31846.1"/>
    </source>
</evidence>
<name>A0A2V4B9P2_9PSEU</name>
<feature type="transmembrane region" description="Helical" evidence="1">
    <location>
        <begin position="397"/>
        <end position="414"/>
    </location>
</feature>
<evidence type="ECO:0000256" key="1">
    <source>
        <dbReference type="SAM" id="Phobius"/>
    </source>
</evidence>
<dbReference type="InterPro" id="IPR046671">
    <property type="entry name" value="DUF6541"/>
</dbReference>
<keyword evidence="1" id="KW-0472">Membrane</keyword>
<keyword evidence="1" id="KW-1133">Transmembrane helix</keyword>
<dbReference type="Proteomes" id="UP000249915">
    <property type="component" value="Unassembled WGS sequence"/>
</dbReference>
<dbReference type="Pfam" id="PF20176">
    <property type="entry name" value="DUF6541"/>
    <property type="match status" value="1"/>
</dbReference>
<feature type="transmembrane region" description="Helical" evidence="1">
    <location>
        <begin position="316"/>
        <end position="341"/>
    </location>
</feature>
<evidence type="ECO:0008006" key="4">
    <source>
        <dbReference type="Google" id="ProtNLM"/>
    </source>
</evidence>